<feature type="region of interest" description="Disordered" evidence="1">
    <location>
        <begin position="25"/>
        <end position="48"/>
    </location>
</feature>
<gene>
    <name evidence="2" type="ORF">EGYM00163_LOCUS18472</name>
</gene>
<organism evidence="2">
    <name type="scientific">Eutreptiella gymnastica</name>
    <dbReference type="NCBI Taxonomy" id="73025"/>
    <lineage>
        <taxon>Eukaryota</taxon>
        <taxon>Discoba</taxon>
        <taxon>Euglenozoa</taxon>
        <taxon>Euglenida</taxon>
        <taxon>Spirocuta</taxon>
        <taxon>Euglenophyceae</taxon>
        <taxon>Eutreptiales</taxon>
        <taxon>Eutreptiaceae</taxon>
        <taxon>Eutreptiella</taxon>
    </lineage>
</organism>
<dbReference type="AlphaFoldDB" id="A0A7S4CUY3"/>
<evidence type="ECO:0000313" key="2">
    <source>
        <dbReference type="EMBL" id="CAE0807343.1"/>
    </source>
</evidence>
<sequence>MNMGEQGTADLISSLKCSAMPPKPCSYSRQDGSKKHCKKTNPEHTKPAHVQKVSEILIILQNLLPTQLHIHGSFLQHLENSPSTDPCQPHRCNRLQQATPQADDSSIRFKSVQEERAAQQATGHGSITTSVAEYEQRTSKAADYTNRAVNTTQVDITKICDQWYKHPLNRSINQ</sequence>
<dbReference type="EMBL" id="HBJA01052094">
    <property type="protein sequence ID" value="CAE0807343.1"/>
    <property type="molecule type" value="Transcribed_RNA"/>
</dbReference>
<proteinExistence type="predicted"/>
<protein>
    <submittedName>
        <fullName evidence="2">Uncharacterized protein</fullName>
    </submittedName>
</protein>
<accession>A0A7S4CUY3</accession>
<reference evidence="2" key="1">
    <citation type="submission" date="2021-01" db="EMBL/GenBank/DDBJ databases">
        <authorList>
            <person name="Corre E."/>
            <person name="Pelletier E."/>
            <person name="Niang G."/>
            <person name="Scheremetjew M."/>
            <person name="Finn R."/>
            <person name="Kale V."/>
            <person name="Holt S."/>
            <person name="Cochrane G."/>
            <person name="Meng A."/>
            <person name="Brown T."/>
            <person name="Cohen L."/>
        </authorList>
    </citation>
    <scope>NUCLEOTIDE SEQUENCE</scope>
    <source>
        <strain evidence="2">CCMP1594</strain>
    </source>
</reference>
<name>A0A7S4CUY3_9EUGL</name>
<evidence type="ECO:0000256" key="1">
    <source>
        <dbReference type="SAM" id="MobiDB-lite"/>
    </source>
</evidence>